<evidence type="ECO:0000256" key="2">
    <source>
        <dbReference type="SAM" id="SignalP"/>
    </source>
</evidence>
<evidence type="ECO:0000313" key="3">
    <source>
        <dbReference type="EMBL" id="KAK9776037.1"/>
    </source>
</evidence>
<sequence>MNFLTYILLAVSASAVVVDPQAQGRRMVGRNIEQQVEAPKARDLAFEVRHANERRKNNATANAIEARKASNATAKFITVRKSSNATARAMRRASKASNNTARAVRDDGRAHLV</sequence>
<feature type="compositionally biased region" description="Basic and acidic residues" evidence="1">
    <location>
        <begin position="103"/>
        <end position="113"/>
    </location>
</feature>
<dbReference type="Proteomes" id="UP001465668">
    <property type="component" value="Unassembled WGS sequence"/>
</dbReference>
<keyword evidence="2" id="KW-0732">Signal</keyword>
<comment type="caution">
    <text evidence="3">The sequence shown here is derived from an EMBL/GenBank/DDBJ whole genome shotgun (WGS) entry which is preliminary data.</text>
</comment>
<name>A0ABR2XQG7_9PEZI</name>
<reference evidence="3 4" key="1">
    <citation type="submission" date="2024-02" db="EMBL/GenBank/DDBJ databases">
        <title>First draft genome assembly of two strains of Seiridium cardinale.</title>
        <authorList>
            <person name="Emiliani G."/>
            <person name="Scali E."/>
        </authorList>
    </citation>
    <scope>NUCLEOTIDE SEQUENCE [LARGE SCALE GENOMIC DNA]</scope>
    <source>
        <strain evidence="3 4">BM-138-000479</strain>
    </source>
</reference>
<dbReference type="EMBL" id="JARVKM010000030">
    <property type="protein sequence ID" value="KAK9776037.1"/>
    <property type="molecule type" value="Genomic_DNA"/>
</dbReference>
<protein>
    <submittedName>
        <fullName evidence="3">Uncharacterized protein</fullName>
    </submittedName>
</protein>
<gene>
    <name evidence="3" type="ORF">SCAR479_07257</name>
</gene>
<evidence type="ECO:0000313" key="4">
    <source>
        <dbReference type="Proteomes" id="UP001465668"/>
    </source>
</evidence>
<organism evidence="3 4">
    <name type="scientific">Seiridium cardinale</name>
    <dbReference type="NCBI Taxonomy" id="138064"/>
    <lineage>
        <taxon>Eukaryota</taxon>
        <taxon>Fungi</taxon>
        <taxon>Dikarya</taxon>
        <taxon>Ascomycota</taxon>
        <taxon>Pezizomycotina</taxon>
        <taxon>Sordariomycetes</taxon>
        <taxon>Xylariomycetidae</taxon>
        <taxon>Amphisphaeriales</taxon>
        <taxon>Sporocadaceae</taxon>
        <taxon>Seiridium</taxon>
    </lineage>
</organism>
<keyword evidence="4" id="KW-1185">Reference proteome</keyword>
<accession>A0ABR2XQG7</accession>
<feature type="chain" id="PRO_5045791105" evidence="2">
    <location>
        <begin position="16"/>
        <end position="113"/>
    </location>
</feature>
<proteinExistence type="predicted"/>
<feature type="region of interest" description="Disordered" evidence="1">
    <location>
        <begin position="81"/>
        <end position="113"/>
    </location>
</feature>
<evidence type="ECO:0000256" key="1">
    <source>
        <dbReference type="SAM" id="MobiDB-lite"/>
    </source>
</evidence>
<feature type="signal peptide" evidence="2">
    <location>
        <begin position="1"/>
        <end position="15"/>
    </location>
</feature>